<dbReference type="InterPro" id="IPR029063">
    <property type="entry name" value="SAM-dependent_MTases_sf"/>
</dbReference>
<dbReference type="Pfam" id="PF08241">
    <property type="entry name" value="Methyltransf_11"/>
    <property type="match status" value="1"/>
</dbReference>
<reference evidence="3" key="1">
    <citation type="submission" date="2022-07" db="EMBL/GenBank/DDBJ databases">
        <title>Chromosome-level genome of Muraenolepis orangiensis.</title>
        <authorList>
            <person name="Kim J."/>
        </authorList>
    </citation>
    <scope>NUCLEOTIDE SEQUENCE</scope>
    <source>
        <strain evidence="3">KU_S4_2022</strain>
        <tissue evidence="3">Muscle</tissue>
    </source>
</reference>
<feature type="compositionally biased region" description="Gly residues" evidence="1">
    <location>
        <begin position="73"/>
        <end position="121"/>
    </location>
</feature>
<proteinExistence type="predicted"/>
<dbReference type="AlphaFoldDB" id="A0A9Q0DRM9"/>
<dbReference type="GO" id="GO:0008757">
    <property type="term" value="F:S-adenosylmethionine-dependent methyltransferase activity"/>
    <property type="evidence" value="ECO:0007669"/>
    <property type="project" value="InterPro"/>
</dbReference>
<dbReference type="PANTHER" id="PTHR44942">
    <property type="entry name" value="METHYLTRANSF_11 DOMAIN-CONTAINING PROTEIN"/>
    <property type="match status" value="1"/>
</dbReference>
<feature type="compositionally biased region" description="Basic and acidic residues" evidence="1">
    <location>
        <begin position="164"/>
        <end position="180"/>
    </location>
</feature>
<evidence type="ECO:0000259" key="2">
    <source>
        <dbReference type="Pfam" id="PF08241"/>
    </source>
</evidence>
<dbReference type="PANTHER" id="PTHR44942:SF6">
    <property type="entry name" value="NOVEL PROTEIN"/>
    <property type="match status" value="1"/>
</dbReference>
<accession>A0A9Q0DRM9</accession>
<organism evidence="3 4">
    <name type="scientific">Muraenolepis orangiensis</name>
    <name type="common">Patagonian moray cod</name>
    <dbReference type="NCBI Taxonomy" id="630683"/>
    <lineage>
        <taxon>Eukaryota</taxon>
        <taxon>Metazoa</taxon>
        <taxon>Chordata</taxon>
        <taxon>Craniata</taxon>
        <taxon>Vertebrata</taxon>
        <taxon>Euteleostomi</taxon>
        <taxon>Actinopterygii</taxon>
        <taxon>Neopterygii</taxon>
        <taxon>Teleostei</taxon>
        <taxon>Neoteleostei</taxon>
        <taxon>Acanthomorphata</taxon>
        <taxon>Zeiogadaria</taxon>
        <taxon>Gadariae</taxon>
        <taxon>Gadiformes</taxon>
        <taxon>Muraenolepidoidei</taxon>
        <taxon>Muraenolepididae</taxon>
        <taxon>Muraenolepis</taxon>
    </lineage>
</organism>
<evidence type="ECO:0000256" key="1">
    <source>
        <dbReference type="SAM" id="MobiDB-lite"/>
    </source>
</evidence>
<dbReference type="InterPro" id="IPR013216">
    <property type="entry name" value="Methyltransf_11"/>
</dbReference>
<dbReference type="OrthoDB" id="506498at2759"/>
<feature type="compositionally biased region" description="Gly residues" evidence="1">
    <location>
        <begin position="185"/>
        <end position="198"/>
    </location>
</feature>
<evidence type="ECO:0000313" key="3">
    <source>
        <dbReference type="EMBL" id="KAJ3592456.1"/>
    </source>
</evidence>
<gene>
    <name evidence="3" type="ORF">NHX12_007583</name>
</gene>
<dbReference type="Gene3D" id="3.40.50.150">
    <property type="entry name" value="Vaccinia Virus protein VP39"/>
    <property type="match status" value="1"/>
</dbReference>
<name>A0A9Q0DRM9_9TELE</name>
<dbReference type="InterPro" id="IPR051052">
    <property type="entry name" value="Diverse_substrate_MTase"/>
</dbReference>
<feature type="compositionally biased region" description="Gly residues" evidence="1">
    <location>
        <begin position="132"/>
        <end position="142"/>
    </location>
</feature>
<dbReference type="CDD" id="cd02440">
    <property type="entry name" value="AdoMet_MTases"/>
    <property type="match status" value="1"/>
</dbReference>
<feature type="domain" description="Methyltransferase type 11" evidence="2">
    <location>
        <begin position="258"/>
        <end position="340"/>
    </location>
</feature>
<protein>
    <recommendedName>
        <fullName evidence="2">Methyltransferase type 11 domain-containing protein</fullName>
    </recommendedName>
</protein>
<feature type="compositionally biased region" description="Basic and acidic residues" evidence="1">
    <location>
        <begin position="45"/>
        <end position="68"/>
    </location>
</feature>
<feature type="compositionally biased region" description="Gly residues" evidence="1">
    <location>
        <begin position="213"/>
        <end position="256"/>
    </location>
</feature>
<dbReference type="Proteomes" id="UP001148018">
    <property type="component" value="Unassembled WGS sequence"/>
</dbReference>
<feature type="region of interest" description="Disordered" evidence="1">
    <location>
        <begin position="37"/>
        <end position="261"/>
    </location>
</feature>
<dbReference type="EMBL" id="JANIIK010000113">
    <property type="protein sequence ID" value="KAJ3592456.1"/>
    <property type="molecule type" value="Genomic_DNA"/>
</dbReference>
<sequence>MSYRLFEGKDHASVYQKYRFVPPEEVKDLILQYMDKKGRGAPGRAGEHPGRAGEHPGRAGEHPGRAGEHPGSTRGGPGRAGEGRGAPGEGRGAPGEGRGAPGEGRGAPGEGRGAPGEGRGAPGEHPGRAGEGRGAPGEGRGAPGEHPGRAGEGRGAPGEGPGRAGEHPGRAGEHPGRAGEHPGSTRGGPGSTRGGPGRAGEHPGRAGEHPGRARGGPGSTRGGPGSTRGGPGSTRGAPGEGRGGPGSTRGGPGSTRGGSRLLAPHFKDLVGLDISEGQLEEARAVEGYPNLTYRLGTAEELPFADSSVDLLTAASAAHWFHQQRFLTEAQRVLRPRGCIALLGFNDENLRLQSGDCGDRLTRIYREVRELLLPYTSSQVSVANNKLQELFAAIPFPDKHRAFLGYIESWSMFQTYRRTQPTAAHLLLCNTLNRILEGVGAESGDTELELHMDYFCILASKPQ</sequence>
<feature type="compositionally biased region" description="Basic and acidic residues" evidence="1">
    <location>
        <begin position="199"/>
        <end position="211"/>
    </location>
</feature>
<keyword evidence="4" id="KW-1185">Reference proteome</keyword>
<evidence type="ECO:0000313" key="4">
    <source>
        <dbReference type="Proteomes" id="UP001148018"/>
    </source>
</evidence>
<comment type="caution">
    <text evidence="3">The sequence shown here is derived from an EMBL/GenBank/DDBJ whole genome shotgun (WGS) entry which is preliminary data.</text>
</comment>
<feature type="compositionally biased region" description="Gly residues" evidence="1">
    <location>
        <begin position="153"/>
        <end position="163"/>
    </location>
</feature>
<dbReference type="SUPFAM" id="SSF53335">
    <property type="entry name" value="S-adenosyl-L-methionine-dependent methyltransferases"/>
    <property type="match status" value="1"/>
</dbReference>